<dbReference type="InterPro" id="IPR023162">
    <property type="entry name" value="Apc36109-like_dom_sf"/>
</dbReference>
<evidence type="ECO:0000313" key="2">
    <source>
        <dbReference type="Proteomes" id="UP000294843"/>
    </source>
</evidence>
<sequence length="84" mass="9776">MNAEFNIELYKLLADWNPMHLEDPTMGDQEIYDCMELIHQKKSRAETIEGIRAIYDYAFLSAPPEEDVERVLDQVDLLNQTCAL</sequence>
<dbReference type="Gene3D" id="1.10.340.20">
    <property type="entry name" value="Apc36109-like domain"/>
    <property type="match status" value="1"/>
</dbReference>
<accession>A0A4R6BY86</accession>
<comment type="caution">
    <text evidence="1">The sequence shown here is derived from an EMBL/GenBank/DDBJ whole genome shotgun (WGS) entry which is preliminary data.</text>
</comment>
<evidence type="ECO:0000313" key="1">
    <source>
        <dbReference type="EMBL" id="TDM13368.1"/>
    </source>
</evidence>
<organism evidence="1 2">
    <name type="scientific">Macrococcus bovicus</name>
    <dbReference type="NCBI Taxonomy" id="69968"/>
    <lineage>
        <taxon>Bacteria</taxon>
        <taxon>Bacillati</taxon>
        <taxon>Bacillota</taxon>
        <taxon>Bacilli</taxon>
        <taxon>Bacillales</taxon>
        <taxon>Staphylococcaceae</taxon>
        <taxon>Macrococcus</taxon>
    </lineage>
</organism>
<dbReference type="AlphaFoldDB" id="A0A4R6BY86"/>
<keyword evidence="2" id="KW-1185">Reference proteome</keyword>
<dbReference type="OrthoDB" id="2353632at2"/>
<proteinExistence type="predicted"/>
<dbReference type="RefSeq" id="WP_133452373.1">
    <property type="nucleotide sequence ID" value="NZ_CP128470.1"/>
</dbReference>
<protein>
    <submittedName>
        <fullName evidence="1">DUF1871 domain-containing protein</fullName>
    </submittedName>
</protein>
<gene>
    <name evidence="1" type="ORF">ERX55_09660</name>
</gene>
<dbReference type="EMBL" id="SCWF01000012">
    <property type="protein sequence ID" value="TDM13368.1"/>
    <property type="molecule type" value="Genomic_DNA"/>
</dbReference>
<name>A0A4R6BY86_9STAP</name>
<dbReference type="Proteomes" id="UP000294843">
    <property type="component" value="Unassembled WGS sequence"/>
</dbReference>
<reference evidence="1 2" key="1">
    <citation type="submission" date="2019-01" db="EMBL/GenBank/DDBJ databases">
        <title>Draft genome sequences of the type strains of six Macrococcus species.</title>
        <authorList>
            <person name="Mazhar S."/>
            <person name="Altermann E."/>
            <person name="Hill C."/>
            <person name="Mcauliffe O."/>
        </authorList>
    </citation>
    <scope>NUCLEOTIDE SEQUENCE [LARGE SCALE GENOMIC DNA]</scope>
    <source>
        <strain evidence="1 2">ATCC 51825</strain>
    </source>
</reference>
<dbReference type="SUPFAM" id="SSF116922">
    <property type="entry name" value="YugE-like"/>
    <property type="match status" value="1"/>
</dbReference>